<sequence>LMRLVRRQREAYTARVAAGRPSIRRGLNSTGCGATIATSATNSSALATPIATAALSKNERLYRSLIRKYIGKAARQRANIRRDKILMARKAARDCAKAVRQRQAQKTSKDFACKFSSSSHMSSPSIA</sequence>
<reference evidence="2" key="1">
    <citation type="submission" date="2017-02" db="UniProtKB">
        <authorList>
            <consortium name="WormBaseParasite"/>
        </authorList>
    </citation>
    <scope>IDENTIFICATION</scope>
</reference>
<dbReference type="STRING" id="6205.A0A0R3WYA6"/>
<name>A0A0R3WYA6_HYDTA</name>
<proteinExistence type="predicted"/>
<dbReference type="AlphaFoldDB" id="A0A0R3WYA6"/>
<feature type="region of interest" description="Disordered" evidence="1">
    <location>
        <begin position="97"/>
        <end position="127"/>
    </location>
</feature>
<evidence type="ECO:0000256" key="1">
    <source>
        <dbReference type="SAM" id="MobiDB-lite"/>
    </source>
</evidence>
<accession>A0A0R3WYA6</accession>
<dbReference type="WBParaSite" id="TTAC_0000574601-mRNA-1">
    <property type="protein sequence ID" value="TTAC_0000574601-mRNA-1"/>
    <property type="gene ID" value="TTAC_0000574601"/>
</dbReference>
<protein>
    <submittedName>
        <fullName evidence="2">Signal peptide protein</fullName>
    </submittedName>
</protein>
<organism evidence="2">
    <name type="scientific">Hydatigena taeniaeformis</name>
    <name type="common">Feline tapeworm</name>
    <name type="synonym">Taenia taeniaeformis</name>
    <dbReference type="NCBI Taxonomy" id="6205"/>
    <lineage>
        <taxon>Eukaryota</taxon>
        <taxon>Metazoa</taxon>
        <taxon>Spiralia</taxon>
        <taxon>Lophotrochozoa</taxon>
        <taxon>Platyhelminthes</taxon>
        <taxon>Cestoda</taxon>
        <taxon>Eucestoda</taxon>
        <taxon>Cyclophyllidea</taxon>
        <taxon>Taeniidae</taxon>
        <taxon>Hydatigera</taxon>
    </lineage>
</organism>
<evidence type="ECO:0000313" key="2">
    <source>
        <dbReference type="WBParaSite" id="TTAC_0000574601-mRNA-1"/>
    </source>
</evidence>
<feature type="compositionally biased region" description="Low complexity" evidence="1">
    <location>
        <begin position="116"/>
        <end position="127"/>
    </location>
</feature>